<name>A0A426FLT4_9BURK</name>
<dbReference type="AlphaFoldDB" id="A0A426FLT4"/>
<dbReference type="EMBL" id="RRUE01000002">
    <property type="protein sequence ID" value="RRN43498.1"/>
    <property type="molecule type" value="Genomic_DNA"/>
</dbReference>
<evidence type="ECO:0000313" key="4">
    <source>
        <dbReference type="Proteomes" id="UP000270261"/>
    </source>
</evidence>
<evidence type="ECO:0000256" key="1">
    <source>
        <dbReference type="SAM" id="MobiDB-lite"/>
    </source>
</evidence>
<evidence type="ECO:0000313" key="3">
    <source>
        <dbReference type="EMBL" id="RRN43498.1"/>
    </source>
</evidence>
<evidence type="ECO:0000259" key="2">
    <source>
        <dbReference type="SMART" id="SM00834"/>
    </source>
</evidence>
<dbReference type="NCBIfam" id="TIGR02605">
    <property type="entry name" value="CxxC_CxxC_SSSS"/>
    <property type="match status" value="1"/>
</dbReference>
<dbReference type="RefSeq" id="WP_125095709.1">
    <property type="nucleotide sequence ID" value="NZ_RRUE01000002.1"/>
</dbReference>
<reference evidence="3 4" key="1">
    <citation type="submission" date="2018-11" db="EMBL/GenBank/DDBJ databases">
        <title>Genome sequencing of Lautropia sp. KCOM 2505 (= ChDC F240).</title>
        <authorList>
            <person name="Kook J.-K."/>
            <person name="Park S.-N."/>
            <person name="Lim Y.K."/>
        </authorList>
    </citation>
    <scope>NUCLEOTIDE SEQUENCE [LARGE SCALE GENOMIC DNA]</scope>
    <source>
        <strain evidence="3 4">KCOM 2505</strain>
    </source>
</reference>
<feature type="domain" description="Putative regulatory protein FmdB zinc ribbon" evidence="2">
    <location>
        <begin position="1"/>
        <end position="42"/>
    </location>
</feature>
<proteinExistence type="predicted"/>
<dbReference type="Proteomes" id="UP000270261">
    <property type="component" value="Unassembled WGS sequence"/>
</dbReference>
<feature type="compositionally biased region" description="Low complexity" evidence="1">
    <location>
        <begin position="73"/>
        <end position="89"/>
    </location>
</feature>
<gene>
    <name evidence="3" type="ORF">EHV23_08570</name>
</gene>
<dbReference type="Pfam" id="PF09723">
    <property type="entry name" value="Zn_ribbon_8"/>
    <property type="match status" value="1"/>
</dbReference>
<dbReference type="SMART" id="SM00834">
    <property type="entry name" value="CxxC_CXXC_SSSS"/>
    <property type="match status" value="1"/>
</dbReference>
<accession>A0A426FLT4</accession>
<dbReference type="PANTHER" id="PTHR34404:SF2">
    <property type="entry name" value="CONSERVED SERINE RICH PROTEIN"/>
    <property type="match status" value="1"/>
</dbReference>
<dbReference type="PANTHER" id="PTHR34404">
    <property type="entry name" value="REGULATORY PROTEIN, FMDB FAMILY"/>
    <property type="match status" value="1"/>
</dbReference>
<dbReference type="InterPro" id="IPR013429">
    <property type="entry name" value="Regulatory_FmdB_Zinc_ribbon"/>
</dbReference>
<feature type="region of interest" description="Disordered" evidence="1">
    <location>
        <begin position="57"/>
        <end position="116"/>
    </location>
</feature>
<feature type="compositionally biased region" description="Gly residues" evidence="1">
    <location>
        <begin position="105"/>
        <end position="116"/>
    </location>
</feature>
<protein>
    <submittedName>
        <fullName evidence="3">Zinc ribbon domain-containing protein</fullName>
    </submittedName>
</protein>
<comment type="caution">
    <text evidence="3">The sequence shown here is derived from an EMBL/GenBank/DDBJ whole genome shotgun (WGS) entry which is preliminary data.</text>
</comment>
<keyword evidence="4" id="KW-1185">Reference proteome</keyword>
<organism evidence="3 4">
    <name type="scientific">Lautropia dentalis</name>
    <dbReference type="NCBI Taxonomy" id="2490857"/>
    <lineage>
        <taxon>Bacteria</taxon>
        <taxon>Pseudomonadati</taxon>
        <taxon>Pseudomonadota</taxon>
        <taxon>Betaproteobacteria</taxon>
        <taxon>Burkholderiales</taxon>
        <taxon>Burkholderiaceae</taxon>
        <taxon>Lautropia</taxon>
    </lineage>
</organism>
<sequence>MPIYAYRCSSCGYEQDVLQKISAAPLTDCPSCGKPDFHKQLSAPAFQLKGTGWYVTDFRDNGTKPAGQDAKPGKSPGSGDSGKGASSGATDGGSSAGTTVSSGAASGGAGAASGSD</sequence>
<dbReference type="OrthoDB" id="9813321at2"/>